<dbReference type="EMBL" id="JAKFHA010000011">
    <property type="protein sequence ID" value="MCF2529372.1"/>
    <property type="molecule type" value="Genomic_DNA"/>
</dbReference>
<dbReference type="AlphaFoldDB" id="A0AA41Q1B1"/>
<evidence type="ECO:0000313" key="1">
    <source>
        <dbReference type="EMBL" id="MCF2529372.1"/>
    </source>
</evidence>
<sequence length="123" mass="13390">MSRTMVQIMTDMREFLAPATDRPVVVDPRNLVPPCVLVPPPNMQPSGGTMCAPRTAVHRLLVLGLPGAWAEFGPLSELLDDILGRLEDGPGWVSADLIAYEPFVDPASGEPSMAYEIRVEEYA</sequence>
<keyword evidence="2" id="KW-1185">Reference proteome</keyword>
<evidence type="ECO:0000313" key="2">
    <source>
        <dbReference type="Proteomes" id="UP001165378"/>
    </source>
</evidence>
<gene>
    <name evidence="1" type="ORF">LZ495_19430</name>
</gene>
<comment type="caution">
    <text evidence="1">The sequence shown here is derived from an EMBL/GenBank/DDBJ whole genome shotgun (WGS) entry which is preliminary data.</text>
</comment>
<name>A0AA41Q1B1_9ACTN</name>
<dbReference type="Proteomes" id="UP001165378">
    <property type="component" value="Unassembled WGS sequence"/>
</dbReference>
<proteinExistence type="predicted"/>
<protein>
    <submittedName>
        <fullName evidence="1">Uncharacterized protein</fullName>
    </submittedName>
</protein>
<organism evidence="1 2">
    <name type="scientific">Yinghuangia soli</name>
    <dbReference type="NCBI Taxonomy" id="2908204"/>
    <lineage>
        <taxon>Bacteria</taxon>
        <taxon>Bacillati</taxon>
        <taxon>Actinomycetota</taxon>
        <taxon>Actinomycetes</taxon>
        <taxon>Kitasatosporales</taxon>
        <taxon>Streptomycetaceae</taxon>
        <taxon>Yinghuangia</taxon>
    </lineage>
</organism>
<accession>A0AA41Q1B1</accession>
<reference evidence="1" key="1">
    <citation type="submission" date="2022-01" db="EMBL/GenBank/DDBJ databases">
        <title>Genome-Based Taxonomic Classification of the Phylum Actinobacteria.</title>
        <authorList>
            <person name="Gao Y."/>
        </authorList>
    </citation>
    <scope>NUCLEOTIDE SEQUENCE</scope>
    <source>
        <strain evidence="1">KLBMP 8922</strain>
    </source>
</reference>
<dbReference type="RefSeq" id="WP_235053651.1">
    <property type="nucleotide sequence ID" value="NZ_JAKFHA010000011.1"/>
</dbReference>